<dbReference type="AlphaFoldDB" id="A0A0C9YKF2"/>
<dbReference type="HOGENOM" id="CLU_085822_1_0_1"/>
<accession>A0A0C9YKF2</accession>
<name>A0A0C9YKF2_9AGAM</name>
<evidence type="ECO:0000313" key="3">
    <source>
        <dbReference type="Proteomes" id="UP000054018"/>
    </source>
</evidence>
<feature type="signal peptide" evidence="1">
    <location>
        <begin position="1"/>
        <end position="18"/>
    </location>
</feature>
<gene>
    <name evidence="2" type="ORF">PISMIDRAFT_20041</name>
</gene>
<organism evidence="2 3">
    <name type="scientific">Pisolithus microcarpus 441</name>
    <dbReference type="NCBI Taxonomy" id="765257"/>
    <lineage>
        <taxon>Eukaryota</taxon>
        <taxon>Fungi</taxon>
        <taxon>Dikarya</taxon>
        <taxon>Basidiomycota</taxon>
        <taxon>Agaricomycotina</taxon>
        <taxon>Agaricomycetes</taxon>
        <taxon>Agaricomycetidae</taxon>
        <taxon>Boletales</taxon>
        <taxon>Sclerodermatineae</taxon>
        <taxon>Pisolithaceae</taxon>
        <taxon>Pisolithus</taxon>
    </lineage>
</organism>
<sequence>MPSLAISAALLLLGNSESLPWTSSTWQDITKVFGTPWYTEPDAAPDTPAPNVSGWSTAVAQSIKTYAQNLWAQPNLVARAAYARRAYTDNDAQGRSTWNGWVSANWTATWKLNRIIDEVLTEVKCGPYDTLARFK</sequence>
<evidence type="ECO:0000313" key="2">
    <source>
        <dbReference type="EMBL" id="KIK10837.1"/>
    </source>
</evidence>
<protein>
    <submittedName>
        <fullName evidence="2">Uncharacterized protein</fullName>
    </submittedName>
</protein>
<proteinExistence type="predicted"/>
<dbReference type="Proteomes" id="UP000054018">
    <property type="component" value="Unassembled WGS sequence"/>
</dbReference>
<dbReference type="EMBL" id="KN834400">
    <property type="protein sequence ID" value="KIK10837.1"/>
    <property type="molecule type" value="Genomic_DNA"/>
</dbReference>
<dbReference type="OrthoDB" id="2635539at2759"/>
<feature type="chain" id="PRO_5002206464" evidence="1">
    <location>
        <begin position="19"/>
        <end position="135"/>
    </location>
</feature>
<keyword evidence="3" id="KW-1185">Reference proteome</keyword>
<keyword evidence="1" id="KW-0732">Signal</keyword>
<evidence type="ECO:0000256" key="1">
    <source>
        <dbReference type="SAM" id="SignalP"/>
    </source>
</evidence>
<feature type="non-terminal residue" evidence="2">
    <location>
        <position position="135"/>
    </location>
</feature>
<reference evidence="3" key="2">
    <citation type="submission" date="2015-01" db="EMBL/GenBank/DDBJ databases">
        <title>Evolutionary Origins and Diversification of the Mycorrhizal Mutualists.</title>
        <authorList>
            <consortium name="DOE Joint Genome Institute"/>
            <consortium name="Mycorrhizal Genomics Consortium"/>
            <person name="Kohler A."/>
            <person name="Kuo A."/>
            <person name="Nagy L.G."/>
            <person name="Floudas D."/>
            <person name="Copeland A."/>
            <person name="Barry K.W."/>
            <person name="Cichocki N."/>
            <person name="Veneault-Fourrey C."/>
            <person name="LaButti K."/>
            <person name="Lindquist E.A."/>
            <person name="Lipzen A."/>
            <person name="Lundell T."/>
            <person name="Morin E."/>
            <person name="Murat C."/>
            <person name="Riley R."/>
            <person name="Ohm R."/>
            <person name="Sun H."/>
            <person name="Tunlid A."/>
            <person name="Henrissat B."/>
            <person name="Grigoriev I.V."/>
            <person name="Hibbett D.S."/>
            <person name="Martin F."/>
        </authorList>
    </citation>
    <scope>NUCLEOTIDE SEQUENCE [LARGE SCALE GENOMIC DNA]</scope>
    <source>
        <strain evidence="3">441</strain>
    </source>
</reference>
<reference evidence="2 3" key="1">
    <citation type="submission" date="2014-04" db="EMBL/GenBank/DDBJ databases">
        <authorList>
            <consortium name="DOE Joint Genome Institute"/>
            <person name="Kuo A."/>
            <person name="Kohler A."/>
            <person name="Costa M.D."/>
            <person name="Nagy L.G."/>
            <person name="Floudas D."/>
            <person name="Copeland A."/>
            <person name="Barry K.W."/>
            <person name="Cichocki N."/>
            <person name="Veneault-Fourrey C."/>
            <person name="LaButti K."/>
            <person name="Lindquist E.A."/>
            <person name="Lipzen A."/>
            <person name="Lundell T."/>
            <person name="Morin E."/>
            <person name="Murat C."/>
            <person name="Sun H."/>
            <person name="Tunlid A."/>
            <person name="Henrissat B."/>
            <person name="Grigoriev I.V."/>
            <person name="Hibbett D.S."/>
            <person name="Martin F."/>
            <person name="Nordberg H.P."/>
            <person name="Cantor M.N."/>
            <person name="Hua S.X."/>
        </authorList>
    </citation>
    <scope>NUCLEOTIDE SEQUENCE [LARGE SCALE GENOMIC DNA]</scope>
    <source>
        <strain evidence="2 3">441</strain>
    </source>
</reference>